<gene>
    <name evidence="2" type="ORF">EKO23_09275</name>
</gene>
<keyword evidence="1" id="KW-0472">Membrane</keyword>
<organism evidence="2 3">
    <name type="scientific">Nocardioides guangzhouensis</name>
    <dbReference type="NCBI Taxonomy" id="2497878"/>
    <lineage>
        <taxon>Bacteria</taxon>
        <taxon>Bacillati</taxon>
        <taxon>Actinomycetota</taxon>
        <taxon>Actinomycetes</taxon>
        <taxon>Propionibacteriales</taxon>
        <taxon>Nocardioidaceae</taxon>
        <taxon>Nocardioides</taxon>
    </lineage>
</organism>
<feature type="transmembrane region" description="Helical" evidence="1">
    <location>
        <begin position="48"/>
        <end position="70"/>
    </location>
</feature>
<proteinExistence type="predicted"/>
<dbReference type="Proteomes" id="UP000295198">
    <property type="component" value="Unassembled WGS sequence"/>
</dbReference>
<evidence type="ECO:0000313" key="3">
    <source>
        <dbReference type="Proteomes" id="UP000295198"/>
    </source>
</evidence>
<keyword evidence="3" id="KW-1185">Reference proteome</keyword>
<dbReference type="RefSeq" id="WP_134716488.1">
    <property type="nucleotide sequence ID" value="NZ_SDKM01000011.1"/>
</dbReference>
<evidence type="ECO:0008006" key="4">
    <source>
        <dbReference type="Google" id="ProtNLM"/>
    </source>
</evidence>
<keyword evidence="1" id="KW-0812">Transmembrane</keyword>
<name>A0A4Q4ZEI3_9ACTN</name>
<dbReference type="AlphaFoldDB" id="A0A4Q4ZEI3"/>
<protein>
    <recommendedName>
        <fullName evidence="4">Cardiolipin synthase N-terminal domain-containing protein</fullName>
    </recommendedName>
</protein>
<dbReference type="EMBL" id="SDKM01000011">
    <property type="protein sequence ID" value="RYP86483.1"/>
    <property type="molecule type" value="Genomic_DNA"/>
</dbReference>
<sequence length="77" mass="8370">MAGKRWSDLSDSQRKLVVVGGVLEAIFKVVALRDLKSRPAEQVRGPKWGWAAGITLVNGFGIAPISYFLLGRRKSSG</sequence>
<evidence type="ECO:0000313" key="2">
    <source>
        <dbReference type="EMBL" id="RYP86483.1"/>
    </source>
</evidence>
<evidence type="ECO:0000256" key="1">
    <source>
        <dbReference type="SAM" id="Phobius"/>
    </source>
</evidence>
<comment type="caution">
    <text evidence="2">The sequence shown here is derived from an EMBL/GenBank/DDBJ whole genome shotgun (WGS) entry which is preliminary data.</text>
</comment>
<accession>A0A4Q4ZEI3</accession>
<keyword evidence="1" id="KW-1133">Transmembrane helix</keyword>
<reference evidence="2 3" key="1">
    <citation type="submission" date="2019-01" db="EMBL/GenBank/DDBJ databases">
        <title>Nocardioides guangzhouensis sp. nov., an actinobacterium isolated from soil.</title>
        <authorList>
            <person name="Fu Y."/>
            <person name="Cai Y."/>
            <person name="Lin Z."/>
            <person name="Chen P."/>
        </authorList>
    </citation>
    <scope>NUCLEOTIDE SEQUENCE [LARGE SCALE GENOMIC DNA]</scope>
    <source>
        <strain evidence="2 3">130</strain>
    </source>
</reference>
<dbReference type="OrthoDB" id="5125307at2"/>